<dbReference type="InParanoid" id="A0A1Y2LRZ3"/>
<accession>A0A1Y2LRZ3</accession>
<dbReference type="Proteomes" id="UP000193240">
    <property type="component" value="Unassembled WGS sequence"/>
</dbReference>
<feature type="transmembrane region" description="Helical" evidence="2">
    <location>
        <begin position="47"/>
        <end position="64"/>
    </location>
</feature>
<evidence type="ECO:0000313" key="3">
    <source>
        <dbReference type="EMBL" id="OSS46654.1"/>
    </source>
</evidence>
<keyword evidence="2" id="KW-1133">Transmembrane helix</keyword>
<feature type="transmembrane region" description="Helical" evidence="2">
    <location>
        <begin position="84"/>
        <end position="109"/>
    </location>
</feature>
<feature type="compositionally biased region" description="Basic and acidic residues" evidence="1">
    <location>
        <begin position="277"/>
        <end position="302"/>
    </location>
</feature>
<feature type="compositionally biased region" description="Basic and acidic residues" evidence="1">
    <location>
        <begin position="143"/>
        <end position="155"/>
    </location>
</feature>
<gene>
    <name evidence="3" type="ORF">B5807_08941</name>
</gene>
<evidence type="ECO:0000313" key="4">
    <source>
        <dbReference type="Proteomes" id="UP000193240"/>
    </source>
</evidence>
<feature type="region of interest" description="Disordered" evidence="1">
    <location>
        <begin position="273"/>
        <end position="302"/>
    </location>
</feature>
<keyword evidence="4" id="KW-1185">Reference proteome</keyword>
<organism evidence="3 4">
    <name type="scientific">Epicoccum nigrum</name>
    <name type="common">Soil fungus</name>
    <name type="synonym">Epicoccum purpurascens</name>
    <dbReference type="NCBI Taxonomy" id="105696"/>
    <lineage>
        <taxon>Eukaryota</taxon>
        <taxon>Fungi</taxon>
        <taxon>Dikarya</taxon>
        <taxon>Ascomycota</taxon>
        <taxon>Pezizomycotina</taxon>
        <taxon>Dothideomycetes</taxon>
        <taxon>Pleosporomycetidae</taxon>
        <taxon>Pleosporales</taxon>
        <taxon>Pleosporineae</taxon>
        <taxon>Didymellaceae</taxon>
        <taxon>Epicoccum</taxon>
    </lineage>
</organism>
<dbReference type="STRING" id="105696.A0A1Y2LRZ3"/>
<keyword evidence="2" id="KW-0812">Transmembrane</keyword>
<evidence type="ECO:0000256" key="2">
    <source>
        <dbReference type="SAM" id="Phobius"/>
    </source>
</evidence>
<keyword evidence="2" id="KW-0472">Membrane</keyword>
<proteinExistence type="predicted"/>
<sequence>MPNSSQAIVTISYNIVHTTYSLEQRALTYQQLDATTIKKTTYIANRLVVSLCVLWLLTAGWNMILVARRPICLPNKLDGQSWEVGATCLISRIGMALAMIALIASLALFGMMAAVRRPFEAHLFAYGQRSANEGQPSPSGSRRSSEDHAGTEKLVDGSNMSAYTHTRSISNFTNADVETLDLNANSRPASILQPSSPSLDRIEVFTSPFAPPPLPRVFLVPEDAELLGRFGPLANTAAQDEDMAWKEDFEREMEDRLNDLHLLPFPEDRISLSSDSETLRESSEAGRLGDETRFEDTKCYGL</sequence>
<name>A0A1Y2LRZ3_EPING</name>
<feature type="region of interest" description="Disordered" evidence="1">
    <location>
        <begin position="130"/>
        <end position="157"/>
    </location>
</feature>
<protein>
    <submittedName>
        <fullName evidence="3">Uncharacterized protein</fullName>
    </submittedName>
</protein>
<reference evidence="3 4" key="1">
    <citation type="journal article" date="2017" name="Genome Announc.">
        <title>Genome sequence of the saprophytic ascomycete Epicoccum nigrum ICMP 19927 strain isolated from New Zealand.</title>
        <authorList>
            <person name="Fokin M."/>
            <person name="Fleetwood D."/>
            <person name="Weir B.S."/>
            <person name="Villas-Boas S.G."/>
        </authorList>
    </citation>
    <scope>NUCLEOTIDE SEQUENCE [LARGE SCALE GENOMIC DNA]</scope>
    <source>
        <strain evidence="3 4">ICMP 19927</strain>
    </source>
</reference>
<dbReference type="EMBL" id="KZ107850">
    <property type="protein sequence ID" value="OSS46654.1"/>
    <property type="molecule type" value="Genomic_DNA"/>
</dbReference>
<dbReference type="AlphaFoldDB" id="A0A1Y2LRZ3"/>
<feature type="compositionally biased region" description="Low complexity" evidence="1">
    <location>
        <begin position="133"/>
        <end position="142"/>
    </location>
</feature>
<evidence type="ECO:0000256" key="1">
    <source>
        <dbReference type="SAM" id="MobiDB-lite"/>
    </source>
</evidence>